<proteinExistence type="predicted"/>
<evidence type="ECO:0000313" key="2">
    <source>
        <dbReference type="EMBL" id="TCT05965.1"/>
    </source>
</evidence>
<dbReference type="Proteomes" id="UP000294664">
    <property type="component" value="Unassembled WGS sequence"/>
</dbReference>
<reference evidence="2 3" key="1">
    <citation type="submission" date="2019-03" db="EMBL/GenBank/DDBJ databases">
        <title>Genomic Encyclopedia of Type Strains, Phase IV (KMG-IV): sequencing the most valuable type-strain genomes for metagenomic binning, comparative biology and taxonomic classification.</title>
        <authorList>
            <person name="Goeker M."/>
        </authorList>
    </citation>
    <scope>NUCLEOTIDE SEQUENCE [LARGE SCALE GENOMIC DNA]</scope>
    <source>
        <strain evidence="2 3">DSM 9035</strain>
    </source>
</reference>
<feature type="region of interest" description="Disordered" evidence="1">
    <location>
        <begin position="1"/>
        <end position="22"/>
    </location>
</feature>
<accession>A0A4R3M451</accession>
<organism evidence="2 3">
    <name type="scientific">Aquabacter spiritensis</name>
    <dbReference type="NCBI Taxonomy" id="933073"/>
    <lineage>
        <taxon>Bacteria</taxon>
        <taxon>Pseudomonadati</taxon>
        <taxon>Pseudomonadota</taxon>
        <taxon>Alphaproteobacteria</taxon>
        <taxon>Hyphomicrobiales</taxon>
        <taxon>Xanthobacteraceae</taxon>
        <taxon>Aquabacter</taxon>
    </lineage>
</organism>
<dbReference type="EMBL" id="SMAI01000003">
    <property type="protein sequence ID" value="TCT05965.1"/>
    <property type="molecule type" value="Genomic_DNA"/>
</dbReference>
<dbReference type="AlphaFoldDB" id="A0A4R3M451"/>
<sequence>MDDRPKVQEDTSETYPEIAATGRRKRRWAAPKCILIPLPGLTQGGINFGPEELVRTS</sequence>
<evidence type="ECO:0000256" key="1">
    <source>
        <dbReference type="SAM" id="MobiDB-lite"/>
    </source>
</evidence>
<comment type="caution">
    <text evidence="2">The sequence shown here is derived from an EMBL/GenBank/DDBJ whole genome shotgun (WGS) entry which is preliminary data.</text>
</comment>
<evidence type="ECO:0000313" key="3">
    <source>
        <dbReference type="Proteomes" id="UP000294664"/>
    </source>
</evidence>
<name>A0A4R3M451_9HYPH</name>
<protein>
    <submittedName>
        <fullName evidence="2">Uncharacterized protein</fullName>
    </submittedName>
</protein>
<gene>
    <name evidence="2" type="ORF">EDC64_10366</name>
</gene>
<keyword evidence="3" id="KW-1185">Reference proteome</keyword>